<dbReference type="Proteomes" id="UP001360560">
    <property type="component" value="Unassembled WGS sequence"/>
</dbReference>
<evidence type="ECO:0000256" key="1">
    <source>
        <dbReference type="ARBA" id="ARBA00007785"/>
    </source>
</evidence>
<name>A0AAV5QLW3_9ASCO</name>
<dbReference type="InterPro" id="IPR018793">
    <property type="entry name" value="Cyt_c_oxidase_assmbl_Pet191"/>
</dbReference>
<dbReference type="Pfam" id="PF10203">
    <property type="entry name" value="Pet191_N"/>
    <property type="match status" value="1"/>
</dbReference>
<gene>
    <name evidence="3" type="ORF">DASC09_030930</name>
</gene>
<dbReference type="GeneID" id="90073743"/>
<organism evidence="3 4">
    <name type="scientific">Saccharomycopsis crataegensis</name>
    <dbReference type="NCBI Taxonomy" id="43959"/>
    <lineage>
        <taxon>Eukaryota</taxon>
        <taxon>Fungi</taxon>
        <taxon>Dikarya</taxon>
        <taxon>Ascomycota</taxon>
        <taxon>Saccharomycotina</taxon>
        <taxon>Saccharomycetes</taxon>
        <taxon>Saccharomycopsidaceae</taxon>
        <taxon>Saccharomycopsis</taxon>
    </lineage>
</organism>
<protein>
    <submittedName>
        <fullName evidence="3">Pet191 protein</fullName>
    </submittedName>
</protein>
<dbReference type="GO" id="GO:0005739">
    <property type="term" value="C:mitochondrion"/>
    <property type="evidence" value="ECO:0007669"/>
    <property type="project" value="TreeGrafter"/>
</dbReference>
<dbReference type="PANTHER" id="PTHR28627:SF1">
    <property type="entry name" value="CYTOCHROME C OXIDASE ASSEMBLY FACTOR 5"/>
    <property type="match status" value="1"/>
</dbReference>
<evidence type="ECO:0000313" key="4">
    <source>
        <dbReference type="Proteomes" id="UP001360560"/>
    </source>
</evidence>
<proteinExistence type="inferred from homology"/>
<comment type="similarity">
    <text evidence="1">Belongs to the PET191 family.</text>
</comment>
<dbReference type="EMBL" id="BTFZ01000011">
    <property type="protein sequence ID" value="GMM35768.1"/>
    <property type="molecule type" value="Genomic_DNA"/>
</dbReference>
<dbReference type="AlphaFoldDB" id="A0AAV5QLW3"/>
<keyword evidence="2" id="KW-1015">Disulfide bond</keyword>
<evidence type="ECO:0000313" key="3">
    <source>
        <dbReference type="EMBL" id="GMM35768.1"/>
    </source>
</evidence>
<comment type="caution">
    <text evidence="3">The sequence shown here is derived from an EMBL/GenBank/DDBJ whole genome shotgun (WGS) entry which is preliminary data.</text>
</comment>
<dbReference type="RefSeq" id="XP_064852764.1">
    <property type="nucleotide sequence ID" value="XM_064996692.1"/>
</dbReference>
<accession>A0AAV5QLW3</accession>
<reference evidence="3 4" key="1">
    <citation type="journal article" date="2023" name="Elife">
        <title>Identification of key yeast species and microbe-microbe interactions impacting larval growth of Drosophila in the wild.</title>
        <authorList>
            <person name="Mure A."/>
            <person name="Sugiura Y."/>
            <person name="Maeda R."/>
            <person name="Honda K."/>
            <person name="Sakurai N."/>
            <person name="Takahashi Y."/>
            <person name="Watada M."/>
            <person name="Katoh T."/>
            <person name="Gotoh A."/>
            <person name="Gotoh Y."/>
            <person name="Taniguchi I."/>
            <person name="Nakamura K."/>
            <person name="Hayashi T."/>
            <person name="Katayama T."/>
            <person name="Uemura T."/>
            <person name="Hattori Y."/>
        </authorList>
    </citation>
    <scope>NUCLEOTIDE SEQUENCE [LARGE SCALE GENOMIC DNA]</scope>
    <source>
        <strain evidence="3 4">SC-9</strain>
    </source>
</reference>
<keyword evidence="4" id="KW-1185">Reference proteome</keyword>
<sequence>MPASCKDQKKALAICLQRSPCVLINRHTPKECVTNPKLRDEVPEICQDLFRSFFECKSGAVDRSKRFRGNGALSTGKYDETYEKLSTGDFDPLEEYRKLKELDKFSSIKRT</sequence>
<evidence type="ECO:0000256" key="2">
    <source>
        <dbReference type="ARBA" id="ARBA00023157"/>
    </source>
</evidence>
<dbReference type="PANTHER" id="PTHR28627">
    <property type="entry name" value="CYTOCHROME C OXIDASE ASSEMBLY FACTOR 5"/>
    <property type="match status" value="1"/>
</dbReference>
<dbReference type="GO" id="GO:0033617">
    <property type="term" value="P:mitochondrial respiratory chain complex IV assembly"/>
    <property type="evidence" value="ECO:0007669"/>
    <property type="project" value="TreeGrafter"/>
</dbReference>